<comment type="caution">
    <text evidence="2">The sequence shown here is derived from an EMBL/GenBank/DDBJ whole genome shotgun (WGS) entry which is preliminary data.</text>
</comment>
<evidence type="ECO:0000313" key="3">
    <source>
        <dbReference type="Proteomes" id="UP000593572"/>
    </source>
</evidence>
<dbReference type="AlphaFoldDB" id="A0A7J8NDE6"/>
<dbReference type="Proteomes" id="UP000593572">
    <property type="component" value="Unassembled WGS sequence"/>
</dbReference>
<evidence type="ECO:0000256" key="1">
    <source>
        <dbReference type="SAM" id="MobiDB-lite"/>
    </source>
</evidence>
<proteinExistence type="predicted"/>
<organism evidence="2 3">
    <name type="scientific">Gossypium lobatum</name>
    <dbReference type="NCBI Taxonomy" id="34289"/>
    <lineage>
        <taxon>Eukaryota</taxon>
        <taxon>Viridiplantae</taxon>
        <taxon>Streptophyta</taxon>
        <taxon>Embryophyta</taxon>
        <taxon>Tracheophyta</taxon>
        <taxon>Spermatophyta</taxon>
        <taxon>Magnoliopsida</taxon>
        <taxon>eudicotyledons</taxon>
        <taxon>Gunneridae</taxon>
        <taxon>Pentapetalae</taxon>
        <taxon>rosids</taxon>
        <taxon>malvids</taxon>
        <taxon>Malvales</taxon>
        <taxon>Malvaceae</taxon>
        <taxon>Malvoideae</taxon>
        <taxon>Gossypium</taxon>
    </lineage>
</organism>
<protein>
    <submittedName>
        <fullName evidence="2">Uncharacterized protein</fullName>
    </submittedName>
</protein>
<accession>A0A7J8NDE6</accession>
<keyword evidence="3" id="KW-1185">Reference proteome</keyword>
<dbReference type="EMBL" id="JABEZX010067369">
    <property type="protein sequence ID" value="MBA0574991.1"/>
    <property type="molecule type" value="Genomic_DNA"/>
</dbReference>
<feature type="non-terminal residue" evidence="2">
    <location>
        <position position="167"/>
    </location>
</feature>
<feature type="region of interest" description="Disordered" evidence="1">
    <location>
        <begin position="133"/>
        <end position="167"/>
    </location>
</feature>
<reference evidence="2 3" key="1">
    <citation type="journal article" date="2019" name="Genome Biol. Evol.">
        <title>Insights into the evolution of the New World diploid cottons (Gossypium, subgenus Houzingenia) based on genome sequencing.</title>
        <authorList>
            <person name="Grover C.E."/>
            <person name="Arick M.A. 2nd"/>
            <person name="Thrash A."/>
            <person name="Conover J.L."/>
            <person name="Sanders W.S."/>
            <person name="Peterson D.G."/>
            <person name="Frelichowski J.E."/>
            <person name="Scheffler J.A."/>
            <person name="Scheffler B.E."/>
            <person name="Wendel J.F."/>
        </authorList>
    </citation>
    <scope>NUCLEOTIDE SEQUENCE [LARGE SCALE GENOMIC DNA]</scope>
    <source>
        <strain evidence="2">157</strain>
        <tissue evidence="2">Leaf</tissue>
    </source>
</reference>
<name>A0A7J8NDE6_9ROSI</name>
<sequence>MAASSTDGLLDSRFFSTKKIGVLLDDNTYLLWKQQQDSALASWLLSFISQAVLPHLIGMDTSAKIWNVVVTLCGEVISEHEHVTAILNGLPPEYESVISIVTASQVPYSVQGVVSMLLDAETRQQVVSSNISSSTNLVSHQPSESVNSNDSIPAYQPSNTTRGRGRG</sequence>
<dbReference type="PANTHER" id="PTHR47481:SF30">
    <property type="entry name" value="CCHC-TYPE DOMAIN-CONTAINING PROTEIN"/>
    <property type="match status" value="1"/>
</dbReference>
<evidence type="ECO:0000313" key="2">
    <source>
        <dbReference type="EMBL" id="MBA0574991.1"/>
    </source>
</evidence>
<gene>
    <name evidence="2" type="ORF">Golob_027987</name>
</gene>
<dbReference type="PANTHER" id="PTHR47481">
    <property type="match status" value="1"/>
</dbReference>
<feature type="compositionally biased region" description="Polar residues" evidence="1">
    <location>
        <begin position="140"/>
        <end position="167"/>
    </location>
</feature>